<dbReference type="OrthoDB" id="6837at2157"/>
<evidence type="ECO:0000256" key="4">
    <source>
        <dbReference type="ARBA" id="ARBA00023014"/>
    </source>
</evidence>
<dbReference type="PANTHER" id="PTHR21496:SF23">
    <property type="entry name" value="3-PHENYLPROPIONATE_CINNAMIC ACID DIOXYGENASE FERREDOXIN SUBUNIT"/>
    <property type="match status" value="1"/>
</dbReference>
<dbReference type="Gene3D" id="2.102.10.10">
    <property type="entry name" value="Rieske [2Fe-2S] iron-sulphur domain"/>
    <property type="match status" value="1"/>
</dbReference>
<name>A0A830GEV4_9EURY</name>
<comment type="caution">
    <text evidence="6">The sequence shown here is derived from an EMBL/GenBank/DDBJ whole genome shotgun (WGS) entry which is preliminary data.</text>
</comment>
<evidence type="ECO:0000259" key="5">
    <source>
        <dbReference type="PROSITE" id="PS51296"/>
    </source>
</evidence>
<keyword evidence="1" id="KW-0001">2Fe-2S</keyword>
<dbReference type="PANTHER" id="PTHR21496">
    <property type="entry name" value="FERREDOXIN-RELATED"/>
    <property type="match status" value="1"/>
</dbReference>
<evidence type="ECO:0000256" key="3">
    <source>
        <dbReference type="ARBA" id="ARBA00023004"/>
    </source>
</evidence>
<evidence type="ECO:0000256" key="2">
    <source>
        <dbReference type="ARBA" id="ARBA00022723"/>
    </source>
</evidence>
<dbReference type="AlphaFoldDB" id="A0A830GEV4"/>
<dbReference type="PROSITE" id="PS51296">
    <property type="entry name" value="RIESKE"/>
    <property type="match status" value="1"/>
</dbReference>
<accession>A0A830GEV4</accession>
<dbReference type="GO" id="GO:0051537">
    <property type="term" value="F:2 iron, 2 sulfur cluster binding"/>
    <property type="evidence" value="ECO:0007669"/>
    <property type="project" value="UniProtKB-KW"/>
</dbReference>
<sequence length="126" mass="14026">MSSDLVEVGSADEFEDGDRAFVDVDGVEVGVLHVEGEYYALRNYCMHDGGPVCEGETQRKLVGEFEEPGKRVDKSYTDEECIVSCPWHGWSYDLDSGEHLADSDIILPTWNTVVEDGTVYVGDRKT</sequence>
<dbReference type="Proteomes" id="UP000608850">
    <property type="component" value="Unassembled WGS sequence"/>
</dbReference>
<dbReference type="InterPro" id="IPR036922">
    <property type="entry name" value="Rieske_2Fe-2S_sf"/>
</dbReference>
<reference evidence="6 7" key="1">
    <citation type="journal article" date="2019" name="Int. J. Syst. Evol. Microbiol.">
        <title>The Global Catalogue of Microorganisms (GCM) 10K type strain sequencing project: providing services to taxonomists for standard genome sequencing and annotation.</title>
        <authorList>
            <consortium name="The Broad Institute Genomics Platform"/>
            <consortium name="The Broad Institute Genome Sequencing Center for Infectious Disease"/>
            <person name="Wu L."/>
            <person name="Ma J."/>
        </authorList>
    </citation>
    <scope>NUCLEOTIDE SEQUENCE [LARGE SCALE GENOMIC DNA]</scope>
    <source>
        <strain evidence="6 7">JCM 16331</strain>
    </source>
</reference>
<evidence type="ECO:0000313" key="6">
    <source>
        <dbReference type="EMBL" id="GGN21984.1"/>
    </source>
</evidence>
<dbReference type="InterPro" id="IPR017941">
    <property type="entry name" value="Rieske_2Fe-2S"/>
</dbReference>
<proteinExistence type="predicted"/>
<keyword evidence="7" id="KW-1185">Reference proteome</keyword>
<dbReference type="SUPFAM" id="SSF50022">
    <property type="entry name" value="ISP domain"/>
    <property type="match status" value="1"/>
</dbReference>
<feature type="domain" description="Rieske" evidence="5">
    <location>
        <begin position="5"/>
        <end position="121"/>
    </location>
</feature>
<organism evidence="6 7">
    <name type="scientific">Halarchaeum nitratireducens</name>
    <dbReference type="NCBI Taxonomy" id="489913"/>
    <lineage>
        <taxon>Archaea</taxon>
        <taxon>Methanobacteriati</taxon>
        <taxon>Methanobacteriota</taxon>
        <taxon>Stenosarchaea group</taxon>
        <taxon>Halobacteria</taxon>
        <taxon>Halobacteriales</taxon>
        <taxon>Halobacteriaceae</taxon>
    </lineage>
</organism>
<dbReference type="EMBL" id="BMOQ01000006">
    <property type="protein sequence ID" value="GGN21984.1"/>
    <property type="molecule type" value="Genomic_DNA"/>
</dbReference>
<keyword evidence="4" id="KW-0411">Iron-sulfur</keyword>
<dbReference type="GO" id="GO:0046872">
    <property type="term" value="F:metal ion binding"/>
    <property type="evidence" value="ECO:0007669"/>
    <property type="project" value="UniProtKB-KW"/>
</dbReference>
<evidence type="ECO:0000256" key="1">
    <source>
        <dbReference type="ARBA" id="ARBA00022714"/>
    </source>
</evidence>
<keyword evidence="3" id="KW-0408">Iron</keyword>
<protein>
    <recommendedName>
        <fullName evidence="5">Rieske domain-containing protein</fullName>
    </recommendedName>
</protein>
<dbReference type="CDD" id="cd03467">
    <property type="entry name" value="Rieske"/>
    <property type="match status" value="1"/>
</dbReference>
<dbReference type="RefSeq" id="WP_188879263.1">
    <property type="nucleotide sequence ID" value="NZ_BMOQ01000006.1"/>
</dbReference>
<gene>
    <name evidence="6" type="ORF">GCM10009021_24250</name>
</gene>
<dbReference type="Pfam" id="PF00355">
    <property type="entry name" value="Rieske"/>
    <property type="match status" value="1"/>
</dbReference>
<keyword evidence="2" id="KW-0479">Metal-binding</keyword>
<evidence type="ECO:0000313" key="7">
    <source>
        <dbReference type="Proteomes" id="UP000608850"/>
    </source>
</evidence>